<dbReference type="EMBL" id="VYZN01000198">
    <property type="protein sequence ID" value="KAE9523135.1"/>
    <property type="molecule type" value="Genomic_DNA"/>
</dbReference>
<protein>
    <recommendedName>
        <fullName evidence="1">PiggyBac transposable element-derived protein domain-containing protein</fullName>
    </recommendedName>
</protein>
<dbReference type="AlphaFoldDB" id="A0A6G0SYG2"/>
<evidence type="ECO:0000313" key="2">
    <source>
        <dbReference type="EMBL" id="KAE9523135.1"/>
    </source>
</evidence>
<proteinExistence type="predicted"/>
<dbReference type="Proteomes" id="UP000475862">
    <property type="component" value="Unassembled WGS sequence"/>
</dbReference>
<name>A0A6G0SYG2_APHGL</name>
<dbReference type="Pfam" id="PF13843">
    <property type="entry name" value="DDE_Tnp_1_7"/>
    <property type="match status" value="1"/>
</dbReference>
<gene>
    <name evidence="2" type="ORF">AGLY_016449</name>
</gene>
<evidence type="ECO:0000313" key="3">
    <source>
        <dbReference type="Proteomes" id="UP000475862"/>
    </source>
</evidence>
<comment type="caution">
    <text evidence="2">The sequence shown here is derived from an EMBL/GenBank/DDBJ whole genome shotgun (WGS) entry which is preliminary data.</text>
</comment>
<accession>A0A6G0SYG2</accession>
<organism evidence="2 3">
    <name type="scientific">Aphis glycines</name>
    <name type="common">Soybean aphid</name>
    <dbReference type="NCBI Taxonomy" id="307491"/>
    <lineage>
        <taxon>Eukaryota</taxon>
        <taxon>Metazoa</taxon>
        <taxon>Ecdysozoa</taxon>
        <taxon>Arthropoda</taxon>
        <taxon>Hexapoda</taxon>
        <taxon>Insecta</taxon>
        <taxon>Pterygota</taxon>
        <taxon>Neoptera</taxon>
        <taxon>Paraneoptera</taxon>
        <taxon>Hemiptera</taxon>
        <taxon>Sternorrhyncha</taxon>
        <taxon>Aphidomorpha</taxon>
        <taxon>Aphidoidea</taxon>
        <taxon>Aphididae</taxon>
        <taxon>Aphidini</taxon>
        <taxon>Aphis</taxon>
        <taxon>Aphis</taxon>
    </lineage>
</organism>
<keyword evidence="3" id="KW-1185">Reference proteome</keyword>
<dbReference type="OrthoDB" id="10043918at2759"/>
<reference evidence="2 3" key="1">
    <citation type="submission" date="2019-08" db="EMBL/GenBank/DDBJ databases">
        <title>The genome of the soybean aphid Biotype 1, its phylome, world population structure and adaptation to the North American continent.</title>
        <authorList>
            <person name="Giordano R."/>
            <person name="Donthu R.K."/>
            <person name="Hernandez A.G."/>
            <person name="Wright C.L."/>
            <person name="Zimin A.V."/>
        </authorList>
    </citation>
    <scope>NUCLEOTIDE SEQUENCE [LARGE SCALE GENOMIC DNA]</scope>
    <source>
        <tissue evidence="2">Whole aphids</tissue>
    </source>
</reference>
<dbReference type="PANTHER" id="PTHR47272:SF1">
    <property type="entry name" value="PIGGYBAC TRANSPOSABLE ELEMENT-DERIVED PROTEIN 3-LIKE"/>
    <property type="match status" value="1"/>
</dbReference>
<dbReference type="PANTHER" id="PTHR47272">
    <property type="entry name" value="DDE_TNP_1_7 DOMAIN-CONTAINING PROTEIN"/>
    <property type="match status" value="1"/>
</dbReference>
<feature type="domain" description="PiggyBac transposable element-derived protein" evidence="1">
    <location>
        <begin position="125"/>
        <end position="301"/>
    </location>
</feature>
<dbReference type="InterPro" id="IPR029526">
    <property type="entry name" value="PGBD"/>
</dbReference>
<evidence type="ECO:0000259" key="1">
    <source>
        <dbReference type="Pfam" id="PF13843"/>
    </source>
</evidence>
<sequence>MNNKVNNVLIKQWLEDFDPENSDIDDQSDDGDIENLFNINADVLENNNFLENIFNETELFEVQNIEFEDAYDNNDDEVQNVPGPSTQTSRSKKVIRDWKFEKNNFVASDVTWKSFLPNPPLEDYTPFQYFKLFFSDEMFDLIHVESNKYAMQKNGSVPNISYLEIRQYIGILVYMGVVKMPASRVYWSNNCRFNRIADVISRNTFYTISRYFHVEDNAIAKSPNSVGYDKLHKVRPLLNILQINMHDTPPEERHSVDEQMIAFKRRSHLKQYMRNKPHKWGFKVFTRAGASGIMYDFEIYQ</sequence>